<dbReference type="InterPro" id="IPR016181">
    <property type="entry name" value="Acyl_CoA_acyltransferase"/>
</dbReference>
<feature type="domain" description="MYST-type HAT" evidence="16">
    <location>
        <begin position="117"/>
        <end position="393"/>
    </location>
</feature>
<evidence type="ECO:0000259" key="16">
    <source>
        <dbReference type="PROSITE" id="PS51726"/>
    </source>
</evidence>
<gene>
    <name evidence="17" type="ORF">AB6A40_008051</name>
</gene>
<proteinExistence type="inferred from homology"/>
<dbReference type="Gene3D" id="3.30.60.60">
    <property type="entry name" value="N-acetyl transferase-like"/>
    <property type="match status" value="1"/>
</dbReference>
<keyword evidence="14" id="KW-0539">Nucleus</keyword>
<dbReference type="FunFam" id="1.10.10.10:FF:000526">
    <property type="entry name" value="Histone acetyltransferase"/>
    <property type="match status" value="1"/>
</dbReference>
<dbReference type="Gene3D" id="3.40.630.30">
    <property type="match status" value="1"/>
</dbReference>
<feature type="active site" description="Proton donor/acceptor" evidence="13">
    <location>
        <position position="297"/>
    </location>
</feature>
<keyword evidence="7" id="KW-0804">Transcription</keyword>
<dbReference type="GO" id="GO:0035267">
    <property type="term" value="C:NuA4 histone acetyltransferase complex"/>
    <property type="evidence" value="ECO:0007669"/>
    <property type="project" value="UniProtKB-ARBA"/>
</dbReference>
<sequence>MAVNTDNINVGESYLVLRRARGTAQPAVILDERMGRNSTSKEYYVHYENTDRRWDEWVDQSHIDPSPVTKQESNENSCGKKSSRFRKRKLSHHDSSPVRNCVFDVDATLEREHEEVTKVKYIEQISYGNFEIDTWYFSPYPDEYGKLKKLYICDFCMKYMKYESSLRAHLHGSCKERKPPGVEVYRENDLAVYEVYGNASEESKVYCQCLSLLSKLFLDHKTICYDLDSFIFYVLCEITSLGSQMVGYFSKEKDSPEGNNLACICILPPFQRHGYGQLLIQLSYELSKREKVVGSPEKPLSDLGRISYQSFWTWKVLSALEKCNQVTLEDLSKVTGISTVDIVETLRSLNLTKYWKGQPWLRIPKPLLDQYRKNGVVRKPRLQLKSRLLKWPSKGK</sequence>
<feature type="compositionally biased region" description="Polar residues" evidence="15">
    <location>
        <begin position="68"/>
        <end position="79"/>
    </location>
</feature>
<dbReference type="AlphaFoldDB" id="A0ABD6EQA1"/>
<evidence type="ECO:0000256" key="6">
    <source>
        <dbReference type="ARBA" id="ARBA00023159"/>
    </source>
</evidence>
<feature type="region of interest" description="Disordered" evidence="15">
    <location>
        <begin position="64"/>
        <end position="92"/>
    </location>
</feature>
<organism evidence="17 18">
    <name type="scientific">Gnathostoma spinigerum</name>
    <dbReference type="NCBI Taxonomy" id="75299"/>
    <lineage>
        <taxon>Eukaryota</taxon>
        <taxon>Metazoa</taxon>
        <taxon>Ecdysozoa</taxon>
        <taxon>Nematoda</taxon>
        <taxon>Chromadorea</taxon>
        <taxon>Rhabditida</taxon>
        <taxon>Spirurina</taxon>
        <taxon>Gnathostomatomorpha</taxon>
        <taxon>Gnathostomatoidea</taxon>
        <taxon>Gnathostomatidae</taxon>
        <taxon>Gnathostoma</taxon>
    </lineage>
</organism>
<dbReference type="SUPFAM" id="SSF54160">
    <property type="entry name" value="Chromo domain-like"/>
    <property type="match status" value="1"/>
</dbReference>
<dbReference type="PANTHER" id="PTHR10615">
    <property type="entry name" value="HISTONE ACETYLTRANSFERASE"/>
    <property type="match status" value="1"/>
</dbReference>
<dbReference type="InterPro" id="IPR025995">
    <property type="entry name" value="Tudor-knot"/>
</dbReference>
<dbReference type="SMART" id="SM00298">
    <property type="entry name" value="CHROMO"/>
    <property type="match status" value="1"/>
</dbReference>
<keyword evidence="5" id="KW-0805">Transcription regulation</keyword>
<dbReference type="Pfam" id="PF17772">
    <property type="entry name" value="zf-MYST"/>
    <property type="match status" value="1"/>
</dbReference>
<keyword evidence="3" id="KW-0227">DNA damage</keyword>
<dbReference type="Proteomes" id="UP001608902">
    <property type="component" value="Unassembled WGS sequence"/>
</dbReference>
<dbReference type="InterPro" id="IPR040706">
    <property type="entry name" value="Zf-MYST"/>
</dbReference>
<evidence type="ECO:0000256" key="1">
    <source>
        <dbReference type="ARBA" id="ARBA00010107"/>
    </source>
</evidence>
<accession>A0ABD6EQA1</accession>
<evidence type="ECO:0000256" key="11">
    <source>
        <dbReference type="ARBA" id="ARBA00047787"/>
    </source>
</evidence>
<dbReference type="Gene3D" id="2.30.30.140">
    <property type="match status" value="1"/>
</dbReference>
<dbReference type="PROSITE" id="PS51726">
    <property type="entry name" value="MYST_HAT"/>
    <property type="match status" value="1"/>
</dbReference>
<comment type="catalytic activity">
    <reaction evidence="12">
        <text>L-lysyl-[histone] + acetyl-CoA = N(6)-acetyl-L-lysyl-[histone] + CoA + H(+)</text>
        <dbReference type="Rhea" id="RHEA:21992"/>
        <dbReference type="Rhea" id="RHEA-COMP:9845"/>
        <dbReference type="Rhea" id="RHEA-COMP:11338"/>
        <dbReference type="ChEBI" id="CHEBI:15378"/>
        <dbReference type="ChEBI" id="CHEBI:29969"/>
        <dbReference type="ChEBI" id="CHEBI:57287"/>
        <dbReference type="ChEBI" id="CHEBI:57288"/>
        <dbReference type="ChEBI" id="CHEBI:61930"/>
        <dbReference type="EC" id="2.3.1.48"/>
    </reaction>
    <physiologicalReaction direction="left-to-right" evidence="12">
        <dbReference type="Rhea" id="RHEA:21993"/>
    </physiologicalReaction>
</comment>
<evidence type="ECO:0000313" key="18">
    <source>
        <dbReference type="Proteomes" id="UP001608902"/>
    </source>
</evidence>
<evidence type="ECO:0000256" key="3">
    <source>
        <dbReference type="ARBA" id="ARBA00022763"/>
    </source>
</evidence>
<dbReference type="Pfam" id="PF11717">
    <property type="entry name" value="Tudor-knot"/>
    <property type="match status" value="1"/>
</dbReference>
<dbReference type="Pfam" id="PF01853">
    <property type="entry name" value="MOZ_SAS"/>
    <property type="match status" value="1"/>
</dbReference>
<comment type="catalytic activity">
    <reaction evidence="9">
        <text>2-hydroxyisobutanoyl-CoA + L-lysyl-[protein] = N(6)-(2-hydroxyisobutanoyl)-L-lysyl-[protein] + CoA + H(+)</text>
        <dbReference type="Rhea" id="RHEA:24180"/>
        <dbReference type="Rhea" id="RHEA-COMP:9752"/>
        <dbReference type="Rhea" id="RHEA-COMP:15921"/>
        <dbReference type="ChEBI" id="CHEBI:15378"/>
        <dbReference type="ChEBI" id="CHEBI:29969"/>
        <dbReference type="ChEBI" id="CHEBI:57287"/>
        <dbReference type="ChEBI" id="CHEBI:131780"/>
        <dbReference type="ChEBI" id="CHEBI:144968"/>
    </reaction>
    <physiologicalReaction direction="left-to-right" evidence="9">
        <dbReference type="Rhea" id="RHEA:24181"/>
    </physiologicalReaction>
</comment>
<evidence type="ECO:0000256" key="8">
    <source>
        <dbReference type="ARBA" id="ARBA00023204"/>
    </source>
</evidence>
<dbReference type="GO" id="GO:0010485">
    <property type="term" value="F:histone H4 acetyltransferase activity"/>
    <property type="evidence" value="ECO:0007669"/>
    <property type="project" value="UniProtKB-ARBA"/>
</dbReference>
<evidence type="ECO:0000256" key="9">
    <source>
        <dbReference type="ARBA" id="ARBA00047557"/>
    </source>
</evidence>
<evidence type="ECO:0000256" key="14">
    <source>
        <dbReference type="RuleBase" id="RU361211"/>
    </source>
</evidence>
<evidence type="ECO:0000256" key="13">
    <source>
        <dbReference type="PIRSR" id="PIRSR602717-51"/>
    </source>
</evidence>
<comment type="similarity">
    <text evidence="1 14">Belongs to the MYST (SAS/MOZ) family.</text>
</comment>
<dbReference type="Gene3D" id="1.10.10.10">
    <property type="entry name" value="Winged helix-like DNA-binding domain superfamily/Winged helix DNA-binding domain"/>
    <property type="match status" value="1"/>
</dbReference>
<keyword evidence="6" id="KW-0010">Activator</keyword>
<comment type="catalytic activity">
    <reaction evidence="11">
        <text>L-lysyl-[protein] + acetyl-CoA = N(6)-acetyl-L-lysyl-[protein] + CoA + H(+)</text>
        <dbReference type="Rhea" id="RHEA:45948"/>
        <dbReference type="Rhea" id="RHEA-COMP:9752"/>
        <dbReference type="Rhea" id="RHEA-COMP:10731"/>
        <dbReference type="ChEBI" id="CHEBI:15378"/>
        <dbReference type="ChEBI" id="CHEBI:29969"/>
        <dbReference type="ChEBI" id="CHEBI:57287"/>
        <dbReference type="ChEBI" id="CHEBI:57288"/>
        <dbReference type="ChEBI" id="CHEBI:61930"/>
    </reaction>
    <physiologicalReaction direction="left-to-right" evidence="11">
        <dbReference type="Rhea" id="RHEA:45949"/>
    </physiologicalReaction>
</comment>
<comment type="catalytic activity">
    <reaction evidence="10">
        <text>(2E)-butenoyl-CoA + L-lysyl-[protein] = N(6)-(2E)-butenoyl-L-lysyl-[protein] + CoA + H(+)</text>
        <dbReference type="Rhea" id="RHEA:53908"/>
        <dbReference type="Rhea" id="RHEA-COMP:9752"/>
        <dbReference type="Rhea" id="RHEA-COMP:13707"/>
        <dbReference type="ChEBI" id="CHEBI:15378"/>
        <dbReference type="ChEBI" id="CHEBI:29969"/>
        <dbReference type="ChEBI" id="CHEBI:57287"/>
        <dbReference type="ChEBI" id="CHEBI:57332"/>
        <dbReference type="ChEBI" id="CHEBI:137954"/>
    </reaction>
    <physiologicalReaction direction="left-to-right" evidence="10">
        <dbReference type="Rhea" id="RHEA:53909"/>
    </physiologicalReaction>
</comment>
<evidence type="ECO:0000256" key="4">
    <source>
        <dbReference type="ARBA" id="ARBA00022990"/>
    </source>
</evidence>
<evidence type="ECO:0000256" key="10">
    <source>
        <dbReference type="ARBA" id="ARBA00047752"/>
    </source>
</evidence>
<dbReference type="InterPro" id="IPR000953">
    <property type="entry name" value="Chromo/chromo_shadow_dom"/>
</dbReference>
<dbReference type="EMBL" id="JBGFUD010007026">
    <property type="protein sequence ID" value="MFH4981342.1"/>
    <property type="molecule type" value="Genomic_DNA"/>
</dbReference>
<keyword evidence="18" id="KW-1185">Reference proteome</keyword>
<evidence type="ECO:0000256" key="2">
    <source>
        <dbReference type="ARBA" id="ARBA00022679"/>
    </source>
</evidence>
<dbReference type="InterPro" id="IPR002717">
    <property type="entry name" value="HAT_MYST-type"/>
</dbReference>
<dbReference type="EC" id="2.3.1.48" evidence="14"/>
<dbReference type="PANTHER" id="PTHR10615:SF82">
    <property type="entry name" value="HISTONE ACETYLTRANSFERASE KAT8"/>
    <property type="match status" value="1"/>
</dbReference>
<reference evidence="17 18" key="1">
    <citation type="submission" date="2024-08" db="EMBL/GenBank/DDBJ databases">
        <title>Gnathostoma spinigerum genome.</title>
        <authorList>
            <person name="Gonzalez-Bertolin B."/>
            <person name="Monzon S."/>
            <person name="Zaballos A."/>
            <person name="Jimenez P."/>
            <person name="Dekumyoy P."/>
            <person name="Varona S."/>
            <person name="Cuesta I."/>
            <person name="Sumanam S."/>
            <person name="Adisakwattana P."/>
            <person name="Gasser R.B."/>
            <person name="Hernandez-Gonzalez A."/>
            <person name="Young N.D."/>
            <person name="Perteguer M.J."/>
        </authorList>
    </citation>
    <scope>NUCLEOTIDE SEQUENCE [LARGE SCALE GENOMIC DNA]</scope>
    <source>
        <strain evidence="17">AL3</strain>
        <tissue evidence="17">Liver</tissue>
    </source>
</reference>
<dbReference type="InterPro" id="IPR016197">
    <property type="entry name" value="Chromo-like_dom_sf"/>
</dbReference>
<dbReference type="GO" id="GO:0006357">
    <property type="term" value="P:regulation of transcription by RNA polymerase II"/>
    <property type="evidence" value="ECO:0007669"/>
    <property type="project" value="UniProtKB-ARBA"/>
</dbReference>
<dbReference type="FunFam" id="3.40.630.30:FF:000002">
    <property type="entry name" value="Histone acetyltransferase"/>
    <property type="match status" value="1"/>
</dbReference>
<dbReference type="InterPro" id="IPR036388">
    <property type="entry name" value="WH-like_DNA-bd_sf"/>
</dbReference>
<evidence type="ECO:0000313" key="17">
    <source>
        <dbReference type="EMBL" id="MFH4981342.1"/>
    </source>
</evidence>
<dbReference type="FunFam" id="3.30.60.60:FF:000001">
    <property type="entry name" value="Histone acetyltransferase"/>
    <property type="match status" value="1"/>
</dbReference>
<comment type="caution">
    <text evidence="17">The sequence shown here is derived from an EMBL/GenBank/DDBJ whole genome shotgun (WGS) entry which is preliminary data.</text>
</comment>
<feature type="compositionally biased region" description="Basic residues" evidence="15">
    <location>
        <begin position="81"/>
        <end position="91"/>
    </location>
</feature>
<evidence type="ECO:0000256" key="5">
    <source>
        <dbReference type="ARBA" id="ARBA00023015"/>
    </source>
</evidence>
<dbReference type="InterPro" id="IPR050603">
    <property type="entry name" value="MYST_HAT"/>
</dbReference>
<name>A0ABD6EQA1_9BILA</name>
<dbReference type="GO" id="GO:0005634">
    <property type="term" value="C:nucleus"/>
    <property type="evidence" value="ECO:0007669"/>
    <property type="project" value="UniProtKB-SubCell"/>
</dbReference>
<dbReference type="SUPFAM" id="SSF55729">
    <property type="entry name" value="Acyl-CoA N-acyltransferases (Nat)"/>
    <property type="match status" value="1"/>
</dbReference>
<protein>
    <recommendedName>
        <fullName evidence="14">Histone acetyltransferase</fullName>
        <ecNumber evidence="14">2.3.1.48</ecNumber>
    </recommendedName>
</protein>
<evidence type="ECO:0000256" key="7">
    <source>
        <dbReference type="ARBA" id="ARBA00023163"/>
    </source>
</evidence>
<comment type="catalytic activity">
    <reaction evidence="14">
        <text>L-lysyl-[protein] + acetyl-CoA = N(6)-acetyl-L-lysyl-[protein] + CoA + H(+)</text>
        <dbReference type="Rhea" id="RHEA:45948"/>
        <dbReference type="Rhea" id="RHEA-COMP:9752"/>
        <dbReference type="Rhea" id="RHEA-COMP:10731"/>
        <dbReference type="ChEBI" id="CHEBI:15378"/>
        <dbReference type="ChEBI" id="CHEBI:29969"/>
        <dbReference type="ChEBI" id="CHEBI:57287"/>
        <dbReference type="ChEBI" id="CHEBI:57288"/>
        <dbReference type="ChEBI" id="CHEBI:61930"/>
        <dbReference type="EC" id="2.3.1.48"/>
    </reaction>
</comment>
<keyword evidence="4" id="KW-0007">Acetylation</keyword>
<comment type="subcellular location">
    <subcellularLocation>
        <location evidence="14">Nucleus</location>
    </subcellularLocation>
</comment>
<evidence type="ECO:0000256" key="15">
    <source>
        <dbReference type="SAM" id="MobiDB-lite"/>
    </source>
</evidence>
<keyword evidence="2" id="KW-0808">Transferase</keyword>
<keyword evidence="8" id="KW-0234">DNA repair</keyword>
<evidence type="ECO:0000256" key="12">
    <source>
        <dbReference type="ARBA" id="ARBA00048940"/>
    </source>
</evidence>
<dbReference type="GO" id="GO:0006281">
    <property type="term" value="P:DNA repair"/>
    <property type="evidence" value="ECO:0007669"/>
    <property type="project" value="UniProtKB-KW"/>
</dbReference>